<reference evidence="5" key="1">
    <citation type="submission" date="2017-02" db="EMBL/GenBank/DDBJ databases">
        <title>Comparative genomics and description of representatives of a novel lineage of planctomycetes thriving in anoxic sediments.</title>
        <authorList>
            <person name="Spring S."/>
            <person name="Bunk B."/>
            <person name="Sproer C."/>
        </authorList>
    </citation>
    <scope>NUCLEOTIDE SEQUENCE [LARGE SCALE GENOMIC DNA]</scope>
    <source>
        <strain evidence="5">SM-Chi-D1</strain>
    </source>
</reference>
<dbReference type="InterPro" id="IPR040372">
    <property type="entry name" value="YaeB-like"/>
</dbReference>
<proteinExistence type="inferred from homology"/>
<accession>A0A1Q2MC07</accession>
<dbReference type="STRING" id="1851148.SMSP2_00579"/>
<evidence type="ECO:0000313" key="4">
    <source>
        <dbReference type="EMBL" id="AQQ70236.1"/>
    </source>
</evidence>
<keyword evidence="1" id="KW-0949">S-adenosyl-L-methionine</keyword>
<gene>
    <name evidence="4" type="ORF">SMSP2_00579</name>
</gene>
<dbReference type="InterPro" id="IPR023368">
    <property type="entry name" value="UPF0066_cons_site"/>
</dbReference>
<name>A0A1Q2MC07_9BACT</name>
<protein>
    <submittedName>
        <fullName evidence="4">S-adenosyl-L-methionine-binding protein</fullName>
    </submittedName>
</protein>
<dbReference type="SUPFAM" id="SSF118196">
    <property type="entry name" value="YaeB-like"/>
    <property type="match status" value="1"/>
</dbReference>
<dbReference type="CDD" id="cd09281">
    <property type="entry name" value="UPF0066"/>
    <property type="match status" value="1"/>
</dbReference>
<evidence type="ECO:0000256" key="2">
    <source>
        <dbReference type="ARBA" id="ARBA00033753"/>
    </source>
</evidence>
<evidence type="ECO:0000256" key="1">
    <source>
        <dbReference type="ARBA" id="ARBA00022691"/>
    </source>
</evidence>
<dbReference type="Pfam" id="PF01980">
    <property type="entry name" value="TrmO_N"/>
    <property type="match status" value="1"/>
</dbReference>
<dbReference type="PANTHER" id="PTHR12818">
    <property type="entry name" value="TRNA (ADENINE(37)-N6)-METHYLTRANSFERASE"/>
    <property type="match status" value="1"/>
</dbReference>
<keyword evidence="5" id="KW-1185">Reference proteome</keyword>
<dbReference type="Gene3D" id="2.40.30.70">
    <property type="entry name" value="YaeB-like"/>
    <property type="match status" value="1"/>
</dbReference>
<evidence type="ECO:0000313" key="5">
    <source>
        <dbReference type="Proteomes" id="UP000188181"/>
    </source>
</evidence>
<evidence type="ECO:0000259" key="3">
    <source>
        <dbReference type="Pfam" id="PF01980"/>
    </source>
</evidence>
<dbReference type="Proteomes" id="UP000188181">
    <property type="component" value="Chromosome"/>
</dbReference>
<organism evidence="4 5">
    <name type="scientific">Limihaloglobus sulfuriphilus</name>
    <dbReference type="NCBI Taxonomy" id="1851148"/>
    <lineage>
        <taxon>Bacteria</taxon>
        <taxon>Pseudomonadati</taxon>
        <taxon>Planctomycetota</taxon>
        <taxon>Phycisphaerae</taxon>
        <taxon>Sedimentisphaerales</taxon>
        <taxon>Sedimentisphaeraceae</taxon>
        <taxon>Limihaloglobus</taxon>
    </lineage>
</organism>
<dbReference type="RefSeq" id="WP_146682513.1">
    <property type="nucleotide sequence ID" value="NZ_CP019646.1"/>
</dbReference>
<sequence>MEKICFSPIGVIHSQFTEAKGIPRQSVGAQHLQAEIEIFDEFAEGLADLDGFSHIVVVFNLHRVEHPSLTACPPWDGRKHGVFATRSPHRPNPIGISTVKLEEISGSTLTISGVDMADGSPVLDIKPYVPDLNPAGDIRLGWLEDKIDGMNMSKSGDR</sequence>
<dbReference type="AlphaFoldDB" id="A0A1Q2MC07"/>
<dbReference type="NCBIfam" id="TIGR00104">
    <property type="entry name" value="tRNA_TsaA"/>
    <property type="match status" value="1"/>
</dbReference>
<dbReference type="PANTHER" id="PTHR12818:SF0">
    <property type="entry name" value="TRNA (ADENINE(37)-N6)-METHYLTRANSFERASE"/>
    <property type="match status" value="1"/>
</dbReference>
<feature type="domain" description="TsaA-like" evidence="3">
    <location>
        <begin position="21"/>
        <end position="131"/>
    </location>
</feature>
<dbReference type="PROSITE" id="PS01318">
    <property type="entry name" value="TSAA_1"/>
    <property type="match status" value="1"/>
</dbReference>
<dbReference type="KEGG" id="pbas:SMSP2_00579"/>
<dbReference type="InterPro" id="IPR036414">
    <property type="entry name" value="YaeB_N_sf"/>
</dbReference>
<dbReference type="EMBL" id="CP019646">
    <property type="protein sequence ID" value="AQQ70236.1"/>
    <property type="molecule type" value="Genomic_DNA"/>
</dbReference>
<dbReference type="InterPro" id="IPR023370">
    <property type="entry name" value="TrmO-like_N"/>
</dbReference>
<comment type="similarity">
    <text evidence="2">Belongs to the tRNA methyltransferase O family.</text>
</comment>
<dbReference type="OrthoDB" id="9804309at2"/>
<dbReference type="InterPro" id="IPR036413">
    <property type="entry name" value="YaeB-like_sf"/>
</dbReference>